<dbReference type="EMBL" id="JACXVP010000002">
    <property type="protein sequence ID" value="KAG5627835.1"/>
    <property type="molecule type" value="Genomic_DNA"/>
</dbReference>
<dbReference type="AlphaFoldDB" id="A0A9J6AU81"/>
<reference evidence="1 2" key="1">
    <citation type="submission" date="2020-09" db="EMBL/GenBank/DDBJ databases">
        <title>De no assembly of potato wild relative species, Solanum commersonii.</title>
        <authorList>
            <person name="Cho K."/>
        </authorList>
    </citation>
    <scope>NUCLEOTIDE SEQUENCE [LARGE SCALE GENOMIC DNA]</scope>
    <source>
        <strain evidence="1">LZ3.2</strain>
        <tissue evidence="1">Leaf</tissue>
    </source>
</reference>
<keyword evidence="2" id="KW-1185">Reference proteome</keyword>
<evidence type="ECO:0000313" key="2">
    <source>
        <dbReference type="Proteomes" id="UP000824120"/>
    </source>
</evidence>
<dbReference type="OrthoDB" id="1751950at2759"/>
<name>A0A9J6AU81_SOLCO</name>
<evidence type="ECO:0000313" key="1">
    <source>
        <dbReference type="EMBL" id="KAG5627835.1"/>
    </source>
</evidence>
<comment type="caution">
    <text evidence="1">The sequence shown here is derived from an EMBL/GenBank/DDBJ whole genome shotgun (WGS) entry which is preliminary data.</text>
</comment>
<organism evidence="1 2">
    <name type="scientific">Solanum commersonii</name>
    <name type="common">Commerson's wild potato</name>
    <name type="synonym">Commerson's nightshade</name>
    <dbReference type="NCBI Taxonomy" id="4109"/>
    <lineage>
        <taxon>Eukaryota</taxon>
        <taxon>Viridiplantae</taxon>
        <taxon>Streptophyta</taxon>
        <taxon>Embryophyta</taxon>
        <taxon>Tracheophyta</taxon>
        <taxon>Spermatophyta</taxon>
        <taxon>Magnoliopsida</taxon>
        <taxon>eudicotyledons</taxon>
        <taxon>Gunneridae</taxon>
        <taxon>Pentapetalae</taxon>
        <taxon>asterids</taxon>
        <taxon>lamiids</taxon>
        <taxon>Solanales</taxon>
        <taxon>Solanaceae</taxon>
        <taxon>Solanoideae</taxon>
        <taxon>Solaneae</taxon>
        <taxon>Solanum</taxon>
    </lineage>
</organism>
<dbReference type="Proteomes" id="UP000824120">
    <property type="component" value="Chromosome 2"/>
</dbReference>
<gene>
    <name evidence="1" type="ORF">H5410_013053</name>
</gene>
<protein>
    <submittedName>
        <fullName evidence="1">Uncharacterized protein</fullName>
    </submittedName>
</protein>
<dbReference type="PANTHER" id="PTHR33233">
    <property type="entry name" value="ENDONUCLEASE/EXONUCLEASE/PHOSPHATASE"/>
    <property type="match status" value="1"/>
</dbReference>
<proteinExistence type="predicted"/>
<dbReference type="PANTHER" id="PTHR33233:SF17">
    <property type="entry name" value="DUF4283 DOMAIN-CONTAINING PROTEIN"/>
    <property type="match status" value="1"/>
</dbReference>
<accession>A0A9J6AU81</accession>
<sequence length="141" mass="16245">MHLSYVAPVVMNGEKVVELNKEEVEKAKYEWKHALILLCGWGLTNHSSTRFNSWSMNSLSRIGSGLGLPLYADESTIKMDRISFARVLIEIDIARELPKKVRVKDPNKLAAMLRENTVTLQQCRNDILRDDQDEQQSDRTW</sequence>